<organism evidence="1 2">
    <name type="scientific">Linum trigynum</name>
    <dbReference type="NCBI Taxonomy" id="586398"/>
    <lineage>
        <taxon>Eukaryota</taxon>
        <taxon>Viridiplantae</taxon>
        <taxon>Streptophyta</taxon>
        <taxon>Embryophyta</taxon>
        <taxon>Tracheophyta</taxon>
        <taxon>Spermatophyta</taxon>
        <taxon>Magnoliopsida</taxon>
        <taxon>eudicotyledons</taxon>
        <taxon>Gunneridae</taxon>
        <taxon>Pentapetalae</taxon>
        <taxon>rosids</taxon>
        <taxon>fabids</taxon>
        <taxon>Malpighiales</taxon>
        <taxon>Linaceae</taxon>
        <taxon>Linum</taxon>
    </lineage>
</organism>
<proteinExistence type="predicted"/>
<protein>
    <submittedName>
        <fullName evidence="1">Uncharacterized protein</fullName>
    </submittedName>
</protein>
<accession>A0AAV2FTV2</accession>
<evidence type="ECO:0000313" key="1">
    <source>
        <dbReference type="EMBL" id="CAL1400835.1"/>
    </source>
</evidence>
<dbReference type="Proteomes" id="UP001497516">
    <property type="component" value="Chromosome 7"/>
</dbReference>
<evidence type="ECO:0000313" key="2">
    <source>
        <dbReference type="Proteomes" id="UP001497516"/>
    </source>
</evidence>
<dbReference type="AlphaFoldDB" id="A0AAV2FTV2"/>
<dbReference type="EMBL" id="OZ034820">
    <property type="protein sequence ID" value="CAL1400835.1"/>
    <property type="molecule type" value="Genomic_DNA"/>
</dbReference>
<gene>
    <name evidence="1" type="ORF">LTRI10_LOCUS40938</name>
</gene>
<sequence>MLFVVELSFRLAHSLARSWWTRSSEAIVDALHEILGMNDVVFLDAYGELEDEEKAEAFVAMDVDERKI</sequence>
<name>A0AAV2FTV2_9ROSI</name>
<reference evidence="1 2" key="1">
    <citation type="submission" date="2024-04" db="EMBL/GenBank/DDBJ databases">
        <authorList>
            <person name="Fracassetti M."/>
        </authorList>
    </citation>
    <scope>NUCLEOTIDE SEQUENCE [LARGE SCALE GENOMIC DNA]</scope>
</reference>
<keyword evidence="2" id="KW-1185">Reference proteome</keyword>